<evidence type="ECO:0000313" key="2">
    <source>
        <dbReference type="EMBL" id="THU96719.1"/>
    </source>
</evidence>
<dbReference type="Proteomes" id="UP000297245">
    <property type="component" value="Unassembled WGS sequence"/>
</dbReference>
<reference evidence="2 3" key="1">
    <citation type="journal article" date="2019" name="Nat. Ecol. Evol.">
        <title>Megaphylogeny resolves global patterns of mushroom evolution.</title>
        <authorList>
            <person name="Varga T."/>
            <person name="Krizsan K."/>
            <person name="Foldi C."/>
            <person name="Dima B."/>
            <person name="Sanchez-Garcia M."/>
            <person name="Sanchez-Ramirez S."/>
            <person name="Szollosi G.J."/>
            <person name="Szarkandi J.G."/>
            <person name="Papp V."/>
            <person name="Albert L."/>
            <person name="Andreopoulos W."/>
            <person name="Angelini C."/>
            <person name="Antonin V."/>
            <person name="Barry K.W."/>
            <person name="Bougher N.L."/>
            <person name="Buchanan P."/>
            <person name="Buyck B."/>
            <person name="Bense V."/>
            <person name="Catcheside P."/>
            <person name="Chovatia M."/>
            <person name="Cooper J."/>
            <person name="Damon W."/>
            <person name="Desjardin D."/>
            <person name="Finy P."/>
            <person name="Geml J."/>
            <person name="Haridas S."/>
            <person name="Hughes K."/>
            <person name="Justo A."/>
            <person name="Karasinski D."/>
            <person name="Kautmanova I."/>
            <person name="Kiss B."/>
            <person name="Kocsube S."/>
            <person name="Kotiranta H."/>
            <person name="LaButti K.M."/>
            <person name="Lechner B.E."/>
            <person name="Liimatainen K."/>
            <person name="Lipzen A."/>
            <person name="Lukacs Z."/>
            <person name="Mihaltcheva S."/>
            <person name="Morgado L.N."/>
            <person name="Niskanen T."/>
            <person name="Noordeloos M.E."/>
            <person name="Ohm R.A."/>
            <person name="Ortiz-Santana B."/>
            <person name="Ovrebo C."/>
            <person name="Racz N."/>
            <person name="Riley R."/>
            <person name="Savchenko A."/>
            <person name="Shiryaev A."/>
            <person name="Soop K."/>
            <person name="Spirin V."/>
            <person name="Szebenyi C."/>
            <person name="Tomsovsky M."/>
            <person name="Tulloss R.E."/>
            <person name="Uehling J."/>
            <person name="Grigoriev I.V."/>
            <person name="Vagvolgyi C."/>
            <person name="Papp T."/>
            <person name="Martin F.M."/>
            <person name="Miettinen O."/>
            <person name="Hibbett D.S."/>
            <person name="Nagy L.G."/>
        </authorList>
    </citation>
    <scope>NUCLEOTIDE SEQUENCE [LARGE SCALE GENOMIC DNA]</scope>
    <source>
        <strain evidence="2 3">CBS 962.96</strain>
    </source>
</reference>
<dbReference type="InterPro" id="IPR018712">
    <property type="entry name" value="Tle1-like_cat"/>
</dbReference>
<proteinExistence type="predicted"/>
<name>A0A4S8M3I6_DENBC</name>
<organism evidence="2 3">
    <name type="scientific">Dendrothele bispora (strain CBS 962.96)</name>
    <dbReference type="NCBI Taxonomy" id="1314807"/>
    <lineage>
        <taxon>Eukaryota</taxon>
        <taxon>Fungi</taxon>
        <taxon>Dikarya</taxon>
        <taxon>Basidiomycota</taxon>
        <taxon>Agaricomycotina</taxon>
        <taxon>Agaricomycetes</taxon>
        <taxon>Agaricomycetidae</taxon>
        <taxon>Agaricales</taxon>
        <taxon>Agaricales incertae sedis</taxon>
        <taxon>Dendrothele</taxon>
    </lineage>
</organism>
<sequence length="529" mass="59879">MIMMEYFNLINRNVQQNLIVLVLTICLLPLYSPLRGAKSTRPRAPSDWSLRRDWQWRPTNVAHFSESLHNNSQSASGQVVKYFTGIGTYRPSGADRMIPYYGKITQKVDQGLAIYFPYHVIDAYKELCEIYEPGDSISLLACTTKASLEVLTQLTRSVAAVVSFFGILPKENLTTDVSYHTARYFTDVVDFFGLSNETRSTSALEKIFDTYFNLQPFDLSRQSAEEYKTAELEFVNTARKFREDYYGLENSTPVKINFLGVWDCVKSVGLLRARGALFTSFNPYVKVFRHAVSLDERRSKFDRTMWVRKDESEVAHLKLGPNDVTDVKQVWFAGSHSDIGGGSEKVDAGSVDVDSGTGKSPADFITVSTNYRSSSLANIPLRWMVLECFRTNSGITFNTSQLERMGLLSPLLKSPGSVVQASQSNLSYLKTDEDIKKEDDLDALAEIHDQLSISWRWSALEWMPVQKLDPDTGNVTLTRGKAGRLEPLTRCQKVGRSRFIKVSKPVWSGKKFRIKEDISVKSPEVEWVQ</sequence>
<keyword evidence="3" id="KW-1185">Reference proteome</keyword>
<dbReference type="EMBL" id="ML179170">
    <property type="protein sequence ID" value="THU96719.1"/>
    <property type="molecule type" value="Genomic_DNA"/>
</dbReference>
<protein>
    <recommendedName>
        <fullName evidence="1">T6SS Phospholipase effector Tle1-like catalytic domain-containing protein</fullName>
    </recommendedName>
</protein>
<accession>A0A4S8M3I6</accession>
<dbReference type="PANTHER" id="PTHR33840:SF1">
    <property type="entry name" value="TLE1 PHOSPHOLIPASE DOMAIN-CONTAINING PROTEIN"/>
    <property type="match status" value="1"/>
</dbReference>
<gene>
    <name evidence="2" type="ORF">K435DRAFT_838994</name>
</gene>
<evidence type="ECO:0000259" key="1">
    <source>
        <dbReference type="Pfam" id="PF09994"/>
    </source>
</evidence>
<feature type="domain" description="T6SS Phospholipase effector Tle1-like catalytic" evidence="1">
    <location>
        <begin position="57"/>
        <end position="386"/>
    </location>
</feature>
<dbReference type="PANTHER" id="PTHR33840">
    <property type="match status" value="1"/>
</dbReference>
<dbReference type="Pfam" id="PF09994">
    <property type="entry name" value="T6SS_Tle1-like_cat"/>
    <property type="match status" value="1"/>
</dbReference>
<dbReference type="OrthoDB" id="3162439at2759"/>
<evidence type="ECO:0000313" key="3">
    <source>
        <dbReference type="Proteomes" id="UP000297245"/>
    </source>
</evidence>
<dbReference type="AlphaFoldDB" id="A0A4S8M3I6"/>